<organism evidence="2 3">
    <name type="scientific">Thalassospira profundimaris</name>
    <dbReference type="NCBI Taxonomy" id="502049"/>
    <lineage>
        <taxon>Bacteria</taxon>
        <taxon>Pseudomonadati</taxon>
        <taxon>Pseudomonadota</taxon>
        <taxon>Alphaproteobacteria</taxon>
        <taxon>Rhodospirillales</taxon>
        <taxon>Thalassospiraceae</taxon>
        <taxon>Thalassospira</taxon>
    </lineage>
</organism>
<protein>
    <submittedName>
        <fullName evidence="2">Peptidase S16</fullName>
    </submittedName>
</protein>
<dbReference type="SUPFAM" id="SSF88697">
    <property type="entry name" value="PUA domain-like"/>
    <property type="match status" value="1"/>
</dbReference>
<dbReference type="Gene3D" id="2.30.130.40">
    <property type="entry name" value="LON domain-like"/>
    <property type="match status" value="1"/>
</dbReference>
<comment type="caution">
    <text evidence="2">The sequence shown here is derived from an EMBL/GenBank/DDBJ whole genome shotgun (WGS) entry which is preliminary data.</text>
</comment>
<dbReference type="PROSITE" id="PS51787">
    <property type="entry name" value="LON_N"/>
    <property type="match status" value="1"/>
</dbReference>
<accession>A0A367VGM3</accession>
<reference evidence="2 3" key="1">
    <citation type="submission" date="2014-07" db="EMBL/GenBank/DDBJ databases">
        <title>Draft genome sequence of Thalassospira profundimaris R8-17.</title>
        <authorList>
            <person name="Lai Q."/>
            <person name="Shao Z."/>
        </authorList>
    </citation>
    <scope>NUCLEOTIDE SEQUENCE [LARGE SCALE GENOMIC DNA]</scope>
    <source>
        <strain evidence="2 3">R8-17</strain>
    </source>
</reference>
<dbReference type="InterPro" id="IPR015947">
    <property type="entry name" value="PUA-like_sf"/>
</dbReference>
<evidence type="ECO:0000313" key="2">
    <source>
        <dbReference type="EMBL" id="RCK24368.1"/>
    </source>
</evidence>
<dbReference type="InterPro" id="IPR046336">
    <property type="entry name" value="Lon_prtase_N_sf"/>
</dbReference>
<dbReference type="InterPro" id="IPR003111">
    <property type="entry name" value="Lon_prtase_N"/>
</dbReference>
<dbReference type="PANTHER" id="PTHR46732">
    <property type="entry name" value="ATP-DEPENDENT PROTEASE LA (LON) DOMAIN PROTEIN"/>
    <property type="match status" value="1"/>
</dbReference>
<dbReference type="EMBL" id="JPWB01000002">
    <property type="protein sequence ID" value="RCK24368.1"/>
    <property type="molecule type" value="Genomic_DNA"/>
</dbReference>
<dbReference type="RefSeq" id="WP_062956883.1">
    <property type="nucleotide sequence ID" value="NZ_JPWB01000002.1"/>
</dbReference>
<dbReference type="Proteomes" id="UP000253061">
    <property type="component" value="Unassembled WGS sequence"/>
</dbReference>
<dbReference type="PANTHER" id="PTHR46732:SF8">
    <property type="entry name" value="ATP-DEPENDENT PROTEASE LA (LON) DOMAIN PROTEIN"/>
    <property type="match status" value="1"/>
</dbReference>
<proteinExistence type="predicted"/>
<evidence type="ECO:0000313" key="3">
    <source>
        <dbReference type="Proteomes" id="UP000253061"/>
    </source>
</evidence>
<sequence>MSICGPFDPELSDLPETMPVFPLSGALLLPRGHLPLNIFEPRYMNMVTDALGQDRIIGMIQPRPDQNNAYFMDPENPKIFSTGCAGRITAFSETDDGRFLITLTGVCRFNVIEELPENSGGYRRVRGDFDPWRDDLEIPEANDMPINRDRLRMALEAYFAQHSLRSCWDTLADSDDEMLITTISMGCRLSPLEKQALLECTTLYDRGDMLTTLLEMAVHADPKQTYSNSN</sequence>
<name>A0A367VGM3_9PROT</name>
<feature type="domain" description="Lon N-terminal" evidence="1">
    <location>
        <begin position="18"/>
        <end position="218"/>
    </location>
</feature>
<dbReference type="Pfam" id="PF02190">
    <property type="entry name" value="LON_substr_bdg"/>
    <property type="match status" value="1"/>
</dbReference>
<gene>
    <name evidence="2" type="ORF">TH6_06645</name>
</gene>
<evidence type="ECO:0000259" key="1">
    <source>
        <dbReference type="PROSITE" id="PS51787"/>
    </source>
</evidence>
<dbReference type="SMART" id="SM00464">
    <property type="entry name" value="LON"/>
    <property type="match status" value="1"/>
</dbReference>
<dbReference type="AlphaFoldDB" id="A0A367VGM3"/>